<evidence type="ECO:0000256" key="1">
    <source>
        <dbReference type="SAM" id="MobiDB-lite"/>
    </source>
</evidence>
<feature type="domain" description="PEP-utilising enzyme mobile" evidence="2">
    <location>
        <begin position="451"/>
        <end position="521"/>
    </location>
</feature>
<name>A0A4Y3WKZ2_9PSEU</name>
<reference evidence="3 4" key="1">
    <citation type="submission" date="2019-06" db="EMBL/GenBank/DDBJ databases">
        <title>Whole genome shotgun sequence of Pseudonocardia hydrocarbonoxydans NBRC 14498.</title>
        <authorList>
            <person name="Hosoyama A."/>
            <person name="Uohara A."/>
            <person name="Ohji S."/>
            <person name="Ichikawa N."/>
        </authorList>
    </citation>
    <scope>NUCLEOTIDE SEQUENCE [LARGE SCALE GENOMIC DNA]</scope>
    <source>
        <strain evidence="3 4">NBRC 14498</strain>
    </source>
</reference>
<protein>
    <recommendedName>
        <fullName evidence="2">PEP-utilising enzyme mobile domain-containing protein</fullName>
    </recommendedName>
</protein>
<feature type="compositionally biased region" description="Pro residues" evidence="1">
    <location>
        <begin position="370"/>
        <end position="389"/>
    </location>
</feature>
<proteinExistence type="predicted"/>
<dbReference type="PANTHER" id="PTHR43615:SF1">
    <property type="entry name" value="PPDK_N DOMAIN-CONTAINING PROTEIN"/>
    <property type="match status" value="1"/>
</dbReference>
<dbReference type="EMBL" id="BJNG01000015">
    <property type="protein sequence ID" value="GEC19445.1"/>
    <property type="molecule type" value="Genomic_DNA"/>
</dbReference>
<dbReference type="Proteomes" id="UP000320338">
    <property type="component" value="Unassembled WGS sequence"/>
</dbReference>
<gene>
    <name evidence="3" type="ORF">PHY01_17280</name>
</gene>
<dbReference type="PANTHER" id="PTHR43615">
    <property type="entry name" value="PHOSPHOENOLPYRUVATE SYNTHASE-RELATED"/>
    <property type="match status" value="1"/>
</dbReference>
<feature type="region of interest" description="Disordered" evidence="1">
    <location>
        <begin position="363"/>
        <end position="392"/>
    </location>
</feature>
<evidence type="ECO:0000313" key="3">
    <source>
        <dbReference type="EMBL" id="GEC19445.1"/>
    </source>
</evidence>
<dbReference type="SUPFAM" id="SSF52009">
    <property type="entry name" value="Phosphohistidine domain"/>
    <property type="match status" value="1"/>
</dbReference>
<evidence type="ECO:0000313" key="4">
    <source>
        <dbReference type="Proteomes" id="UP000320338"/>
    </source>
</evidence>
<dbReference type="GO" id="GO:0016772">
    <property type="term" value="F:transferase activity, transferring phosphorus-containing groups"/>
    <property type="evidence" value="ECO:0007669"/>
    <property type="project" value="InterPro"/>
</dbReference>
<dbReference type="Gene3D" id="3.50.30.10">
    <property type="entry name" value="Phosphohistidine domain"/>
    <property type="match status" value="1"/>
</dbReference>
<dbReference type="AlphaFoldDB" id="A0A4Y3WKZ2"/>
<accession>A0A4Y3WKZ2</accession>
<dbReference type="Pfam" id="PF00391">
    <property type="entry name" value="PEP-utilizers"/>
    <property type="match status" value="1"/>
</dbReference>
<keyword evidence="4" id="KW-1185">Reference proteome</keyword>
<organism evidence="3 4">
    <name type="scientific">Pseudonocardia hydrocarbonoxydans</name>
    <dbReference type="NCBI Taxonomy" id="76726"/>
    <lineage>
        <taxon>Bacteria</taxon>
        <taxon>Bacillati</taxon>
        <taxon>Actinomycetota</taxon>
        <taxon>Actinomycetes</taxon>
        <taxon>Pseudonocardiales</taxon>
        <taxon>Pseudonocardiaceae</taxon>
        <taxon>Pseudonocardia</taxon>
    </lineage>
</organism>
<comment type="caution">
    <text evidence="3">The sequence shown here is derived from an EMBL/GenBank/DDBJ whole genome shotgun (WGS) entry which is preliminary data.</text>
</comment>
<evidence type="ECO:0000259" key="2">
    <source>
        <dbReference type="Pfam" id="PF00391"/>
    </source>
</evidence>
<dbReference type="InterPro" id="IPR051549">
    <property type="entry name" value="PEP_Utilizing_Enz"/>
</dbReference>
<dbReference type="InterPro" id="IPR008279">
    <property type="entry name" value="PEP-util_enz_mobile_dom"/>
</dbReference>
<sequence>MPPPPPRRHAAPMPNTVELTVPPGHWARDTDHQTGPMVPLWASVWCESYTRGFAEAFARWGYLGDGLVAVPIGGWCYVGFRPLADPGLVPVRIARAAQAAADDEHLHAARDWAEVTGPGFERQLRRLATGAGPGRLEGAVRLVREVVRARFATTCGVQELVVEWVLQAGERLGWSPERALALAAGPPRVVAELRGVLQAVQACPALAARLDRGESPALDELRADPGVAAALAAHLDRRGDTLLQVDLAGPTLAERPEHLAGAVAAAWSPYRRPPADRSAEEALLDADLRAALERARIAHPQRDDGGDLLTRCLGLLRRAALEAGAQLGLPAPSDALLLTAEELVQAQRRGRVDPEPVELRRAAHGHAGAHPPPATVGDPPGPRPDPSGLPAPAARAMQRLGASVALMSGPPVPGVPAPDGPDLVAGVPASAGRYAGVVRVARTVEEAHALEPGEVLVCPVTAPAWNLAMGRAGALVCDVGGQLSHAAITARELGVPAVVGCRTATAELRTGDRVVVDGAAGSVRRA</sequence>
<dbReference type="InterPro" id="IPR036637">
    <property type="entry name" value="Phosphohistidine_dom_sf"/>
</dbReference>